<evidence type="ECO:0000313" key="1">
    <source>
        <dbReference type="EMBL" id="RKQ95766.1"/>
    </source>
</evidence>
<reference evidence="1 2" key="1">
    <citation type="submission" date="2018-10" db="EMBL/GenBank/DDBJ databases">
        <title>Genomic Encyclopedia of Type Strains, Phase IV (KMG-IV): sequencing the most valuable type-strain genomes for metagenomic binning, comparative biology and taxonomic classification.</title>
        <authorList>
            <person name="Goeker M."/>
        </authorList>
    </citation>
    <scope>NUCLEOTIDE SEQUENCE [LARGE SCALE GENOMIC DNA]</scope>
    <source>
        <strain evidence="1 2">DSM 23229</strain>
    </source>
</reference>
<comment type="caution">
    <text evidence="1">The sequence shown here is derived from an EMBL/GenBank/DDBJ whole genome shotgun (WGS) entry which is preliminary data.</text>
</comment>
<name>A0A420WSM9_9GAMM</name>
<dbReference type="Proteomes" id="UP000281975">
    <property type="component" value="Unassembled WGS sequence"/>
</dbReference>
<sequence length="66" mass="7270">MNIAPPSHGDASRPPPSCFLCGSQLFVIDPADIDESRVNCARCRAYLGRVDDLLSELTLRNRVPWG</sequence>
<proteinExistence type="predicted"/>
<dbReference type="EMBL" id="RBIN01000011">
    <property type="protein sequence ID" value="RKQ95766.1"/>
    <property type="molecule type" value="Genomic_DNA"/>
</dbReference>
<gene>
    <name evidence="1" type="ORF">C7446_3144</name>
</gene>
<dbReference type="AlphaFoldDB" id="A0A420WSM9"/>
<organism evidence="1 2">
    <name type="scientific">Kushneria sinocarnis</name>
    <dbReference type="NCBI Taxonomy" id="595502"/>
    <lineage>
        <taxon>Bacteria</taxon>
        <taxon>Pseudomonadati</taxon>
        <taxon>Pseudomonadota</taxon>
        <taxon>Gammaproteobacteria</taxon>
        <taxon>Oceanospirillales</taxon>
        <taxon>Halomonadaceae</taxon>
        <taxon>Kushneria</taxon>
    </lineage>
</organism>
<dbReference type="RefSeq" id="WP_147408786.1">
    <property type="nucleotide sequence ID" value="NZ_RBIN01000011.1"/>
</dbReference>
<keyword evidence="2" id="KW-1185">Reference proteome</keyword>
<protein>
    <submittedName>
        <fullName evidence="1">Uncharacterized protein</fullName>
    </submittedName>
</protein>
<accession>A0A420WSM9</accession>
<evidence type="ECO:0000313" key="2">
    <source>
        <dbReference type="Proteomes" id="UP000281975"/>
    </source>
</evidence>